<name>A0A388TD83_TERA1</name>
<accession>A0A388TD83</accession>
<dbReference type="EMBL" id="BGZN01000050">
    <property type="protein sequence ID" value="GBR74502.1"/>
    <property type="molecule type" value="Genomic_DNA"/>
</dbReference>
<protein>
    <submittedName>
        <fullName evidence="2">Transcriptional regulator XRE family</fullName>
    </submittedName>
</protein>
<dbReference type="CDD" id="cd00093">
    <property type="entry name" value="HTH_XRE"/>
    <property type="match status" value="1"/>
</dbReference>
<dbReference type="InterPro" id="IPR001387">
    <property type="entry name" value="Cro/C1-type_HTH"/>
</dbReference>
<sequence length="84" mass="9574">MARGKTGQINSKVFFAKNHLLQKIGKNVQFHREKKKETRDQFATNAGLGKYFLYRIEFGNANPSIMTLKKIADYLGISIGKLIK</sequence>
<reference evidence="2 3" key="1">
    <citation type="journal article" date="2019" name="ISME J.">
        <title>Genome analyses of uncultured TG2/ZB3 bacteria in 'Margulisbacteria' specifically attached to ectosymbiotic spirochetes of protists in the termite gut.</title>
        <authorList>
            <person name="Utami Y.D."/>
            <person name="Kuwahara H."/>
            <person name="Igai K."/>
            <person name="Murakami T."/>
            <person name="Sugaya K."/>
            <person name="Morikawa T."/>
            <person name="Nagura Y."/>
            <person name="Yuki M."/>
            <person name="Deevong P."/>
            <person name="Inoue T."/>
            <person name="Kihara K."/>
            <person name="Lo N."/>
            <person name="Yamada A."/>
            <person name="Ohkuma M."/>
            <person name="Hongoh Y."/>
        </authorList>
    </citation>
    <scope>NUCLEOTIDE SEQUENCE [LARGE SCALE GENOMIC DNA]</scope>
    <source>
        <strain evidence="2">NkOx7-01</strain>
    </source>
</reference>
<gene>
    <name evidence="2" type="ORF">NO1_1664</name>
</gene>
<dbReference type="GO" id="GO:0003677">
    <property type="term" value="F:DNA binding"/>
    <property type="evidence" value="ECO:0007669"/>
    <property type="project" value="InterPro"/>
</dbReference>
<dbReference type="Gene3D" id="1.10.260.40">
    <property type="entry name" value="lambda repressor-like DNA-binding domains"/>
    <property type="match status" value="1"/>
</dbReference>
<dbReference type="SUPFAM" id="SSF47413">
    <property type="entry name" value="lambda repressor-like DNA-binding domains"/>
    <property type="match status" value="1"/>
</dbReference>
<organism evidence="2 3">
    <name type="scientific">Termititenax aidoneus</name>
    <dbReference type="NCBI Taxonomy" id="2218524"/>
    <lineage>
        <taxon>Bacteria</taxon>
        <taxon>Bacillati</taxon>
        <taxon>Candidatus Margulisiibacteriota</taxon>
        <taxon>Candidatus Termititenacia</taxon>
        <taxon>Candidatus Termititenacales</taxon>
        <taxon>Candidatus Termititenacaceae</taxon>
        <taxon>Candidatus Termititenax</taxon>
    </lineage>
</organism>
<proteinExistence type="predicted"/>
<evidence type="ECO:0000259" key="1">
    <source>
        <dbReference type="PROSITE" id="PS50943"/>
    </source>
</evidence>
<dbReference type="InterPro" id="IPR010982">
    <property type="entry name" value="Lambda_DNA-bd_dom_sf"/>
</dbReference>
<dbReference type="Pfam" id="PF12844">
    <property type="entry name" value="HTH_19"/>
    <property type="match status" value="1"/>
</dbReference>
<feature type="domain" description="HTH cro/C1-type" evidence="1">
    <location>
        <begin position="28"/>
        <end position="82"/>
    </location>
</feature>
<dbReference type="PROSITE" id="PS50943">
    <property type="entry name" value="HTH_CROC1"/>
    <property type="match status" value="1"/>
</dbReference>
<evidence type="ECO:0000313" key="3">
    <source>
        <dbReference type="Proteomes" id="UP000269352"/>
    </source>
</evidence>
<dbReference type="SMART" id="SM00530">
    <property type="entry name" value="HTH_XRE"/>
    <property type="match status" value="1"/>
</dbReference>
<keyword evidence="3" id="KW-1185">Reference proteome</keyword>
<comment type="caution">
    <text evidence="2">The sequence shown here is derived from an EMBL/GenBank/DDBJ whole genome shotgun (WGS) entry which is preliminary data.</text>
</comment>
<dbReference type="Proteomes" id="UP000269352">
    <property type="component" value="Unassembled WGS sequence"/>
</dbReference>
<dbReference type="AlphaFoldDB" id="A0A388TD83"/>
<evidence type="ECO:0000313" key="2">
    <source>
        <dbReference type="EMBL" id="GBR74502.1"/>
    </source>
</evidence>